<feature type="domain" description="CBS" evidence="11">
    <location>
        <begin position="420"/>
        <end position="478"/>
    </location>
</feature>
<evidence type="ECO:0000256" key="4">
    <source>
        <dbReference type="ARBA" id="ARBA00022989"/>
    </source>
</evidence>
<organism evidence="13 14">
    <name type="scientific">Panicum virgatum</name>
    <name type="common">Blackwell switchgrass</name>
    <dbReference type="NCBI Taxonomy" id="38727"/>
    <lineage>
        <taxon>Eukaryota</taxon>
        <taxon>Viridiplantae</taxon>
        <taxon>Streptophyta</taxon>
        <taxon>Embryophyta</taxon>
        <taxon>Tracheophyta</taxon>
        <taxon>Spermatophyta</taxon>
        <taxon>Magnoliopsida</taxon>
        <taxon>Liliopsida</taxon>
        <taxon>Poales</taxon>
        <taxon>Poaceae</taxon>
        <taxon>PACMAD clade</taxon>
        <taxon>Panicoideae</taxon>
        <taxon>Panicodae</taxon>
        <taxon>Paniceae</taxon>
        <taxon>Panicinae</taxon>
        <taxon>Panicum</taxon>
        <taxon>Panicum sect. Hiantes</taxon>
    </lineage>
</organism>
<dbReference type="Gene3D" id="3.30.465.10">
    <property type="match status" value="1"/>
</dbReference>
<accession>A0A8T0NHA2</accession>
<dbReference type="Pfam" id="PF01595">
    <property type="entry name" value="CNNM"/>
    <property type="match status" value="1"/>
</dbReference>
<dbReference type="Gene3D" id="3.10.580.10">
    <property type="entry name" value="CBS-domain"/>
    <property type="match status" value="1"/>
</dbReference>
<feature type="region of interest" description="Disordered" evidence="9">
    <location>
        <begin position="621"/>
        <end position="670"/>
    </location>
</feature>
<dbReference type="PROSITE" id="PS51846">
    <property type="entry name" value="CNNM"/>
    <property type="match status" value="1"/>
</dbReference>
<dbReference type="PROSITE" id="PS51371">
    <property type="entry name" value="CBS"/>
    <property type="match status" value="2"/>
</dbReference>
<keyword evidence="2 8" id="KW-0812">Transmembrane</keyword>
<evidence type="ECO:0000256" key="3">
    <source>
        <dbReference type="ARBA" id="ARBA00022737"/>
    </source>
</evidence>
<evidence type="ECO:0000313" key="14">
    <source>
        <dbReference type="Proteomes" id="UP000823388"/>
    </source>
</evidence>
<dbReference type="CDD" id="cd04590">
    <property type="entry name" value="CBS_pair_CorC_HlyC_assoc"/>
    <property type="match status" value="1"/>
</dbReference>
<evidence type="ECO:0000256" key="1">
    <source>
        <dbReference type="ARBA" id="ARBA00004141"/>
    </source>
</evidence>
<reference evidence="13" key="1">
    <citation type="submission" date="2020-05" db="EMBL/GenBank/DDBJ databases">
        <title>WGS assembly of Panicum virgatum.</title>
        <authorList>
            <person name="Lovell J.T."/>
            <person name="Jenkins J."/>
            <person name="Shu S."/>
            <person name="Juenger T.E."/>
            <person name="Schmutz J."/>
        </authorList>
    </citation>
    <scope>NUCLEOTIDE SEQUENCE</scope>
    <source>
        <strain evidence="13">AP13</strain>
    </source>
</reference>
<dbReference type="FunFam" id="3.10.580.10:FF:000002">
    <property type="entry name" value="Magnesium/cobalt efflux protein CorC"/>
    <property type="match status" value="1"/>
</dbReference>
<dbReference type="InterPro" id="IPR036318">
    <property type="entry name" value="FAD-bd_PCMH-like_sf"/>
</dbReference>
<comment type="caution">
    <text evidence="13">The sequence shown here is derived from an EMBL/GenBank/DDBJ whole genome shotgun (WGS) entry which is preliminary data.</text>
</comment>
<dbReference type="OrthoDB" id="5353557at2759"/>
<dbReference type="EMBL" id="CM029053">
    <property type="protein sequence ID" value="KAG2547609.1"/>
    <property type="molecule type" value="Genomic_DNA"/>
</dbReference>
<dbReference type="InterPro" id="IPR016169">
    <property type="entry name" value="FAD-bd_PCMH_sub2"/>
</dbReference>
<keyword evidence="14" id="KW-1185">Reference proteome</keyword>
<evidence type="ECO:0000259" key="11">
    <source>
        <dbReference type="PROSITE" id="PS51371"/>
    </source>
</evidence>
<proteinExistence type="predicted"/>
<keyword evidence="6 8" id="KW-0472">Membrane</keyword>
<keyword evidence="3" id="KW-0677">Repeat</keyword>
<dbReference type="GO" id="GO:0050660">
    <property type="term" value="F:flavin adenine dinucleotide binding"/>
    <property type="evidence" value="ECO:0007669"/>
    <property type="project" value="InterPro"/>
</dbReference>
<name>A0A8T0NHA2_PANVG</name>
<dbReference type="InterPro" id="IPR000644">
    <property type="entry name" value="CBS_dom"/>
</dbReference>
<dbReference type="AlphaFoldDB" id="A0A8T0NHA2"/>
<feature type="domain" description="CNNM transmembrane" evidence="12">
    <location>
        <begin position="148"/>
        <end position="334"/>
    </location>
</feature>
<evidence type="ECO:0000259" key="12">
    <source>
        <dbReference type="PROSITE" id="PS51846"/>
    </source>
</evidence>
<protein>
    <submittedName>
        <fullName evidence="13">Uncharacterized protein</fullName>
    </submittedName>
</protein>
<comment type="subcellular location">
    <subcellularLocation>
        <location evidence="1">Membrane</location>
        <topology evidence="1">Multi-pass membrane protein</topology>
    </subcellularLocation>
</comment>
<dbReference type="Pfam" id="PF03471">
    <property type="entry name" value="CorC_HlyC"/>
    <property type="match status" value="1"/>
</dbReference>
<gene>
    <name evidence="13" type="ORF">PVAP13_9KG113600</name>
</gene>
<feature type="transmembrane region" description="Helical" evidence="10">
    <location>
        <begin position="277"/>
        <end position="299"/>
    </location>
</feature>
<feature type="transmembrane region" description="Helical" evidence="10">
    <location>
        <begin position="238"/>
        <end position="257"/>
    </location>
</feature>
<evidence type="ECO:0000256" key="9">
    <source>
        <dbReference type="SAM" id="MobiDB-lite"/>
    </source>
</evidence>
<dbReference type="PANTHER" id="PTHR22777:SF17">
    <property type="entry name" value="UPF0053 PROTEIN SLL0260"/>
    <property type="match status" value="1"/>
</dbReference>
<dbReference type="Pfam" id="PF00571">
    <property type="entry name" value="CBS"/>
    <property type="match status" value="2"/>
</dbReference>
<evidence type="ECO:0000256" key="10">
    <source>
        <dbReference type="SAM" id="Phobius"/>
    </source>
</evidence>
<evidence type="ECO:0000313" key="13">
    <source>
        <dbReference type="EMBL" id="KAG2547609.1"/>
    </source>
</evidence>
<dbReference type="GO" id="GO:0016020">
    <property type="term" value="C:membrane"/>
    <property type="evidence" value="ECO:0007669"/>
    <property type="project" value="UniProtKB-SubCell"/>
</dbReference>
<dbReference type="Proteomes" id="UP000823388">
    <property type="component" value="Chromosome 9K"/>
</dbReference>
<dbReference type="PANTHER" id="PTHR22777">
    <property type="entry name" value="HEMOLYSIN-RELATED"/>
    <property type="match status" value="1"/>
</dbReference>
<dbReference type="InterPro" id="IPR046342">
    <property type="entry name" value="CBS_dom_sf"/>
</dbReference>
<dbReference type="InterPro" id="IPR005170">
    <property type="entry name" value="Transptr-assoc_dom"/>
</dbReference>
<dbReference type="GO" id="GO:0016491">
    <property type="term" value="F:oxidoreductase activity"/>
    <property type="evidence" value="ECO:0007669"/>
    <property type="project" value="UniProtKB-ARBA"/>
</dbReference>
<keyword evidence="5 7" id="KW-0129">CBS domain</keyword>
<dbReference type="SMART" id="SM01091">
    <property type="entry name" value="CorC_HlyC"/>
    <property type="match status" value="1"/>
</dbReference>
<dbReference type="SUPFAM" id="SSF56176">
    <property type="entry name" value="FAD-binding/transporter-associated domain-like"/>
    <property type="match status" value="1"/>
</dbReference>
<evidence type="ECO:0000256" key="6">
    <source>
        <dbReference type="ARBA" id="ARBA00023136"/>
    </source>
</evidence>
<keyword evidence="4 8" id="KW-1133">Transmembrane helix</keyword>
<feature type="transmembrane region" description="Helical" evidence="10">
    <location>
        <begin position="157"/>
        <end position="182"/>
    </location>
</feature>
<feature type="domain" description="CBS" evidence="11">
    <location>
        <begin position="353"/>
        <end position="414"/>
    </location>
</feature>
<dbReference type="InterPro" id="IPR044751">
    <property type="entry name" value="Ion_transp-like_CBS"/>
</dbReference>
<evidence type="ECO:0000256" key="7">
    <source>
        <dbReference type="PROSITE-ProRule" id="PRU00703"/>
    </source>
</evidence>
<evidence type="ECO:0000256" key="8">
    <source>
        <dbReference type="PROSITE-ProRule" id="PRU01193"/>
    </source>
</evidence>
<evidence type="ECO:0000256" key="2">
    <source>
        <dbReference type="ARBA" id="ARBA00022692"/>
    </source>
</evidence>
<sequence length="670" mass="72601">MPTATSLLLGGGRLPRFQLQSLRAPTKPPFFRGPASSPHVPLGRCCARAGPRPLAPVSASALPVPVTAAAPPPGVEEDGWGRAAAAAAAVRRVAVAVACGALAAAWCRRAMAVGAAAGAGAGAPGAVEAAAGFGGLALHGGWPRVLQVLQLIREQGLVLAALLGLSAFFSMAETSITTLWPWKVRELAEKEPENGVFKMLRSDVTRFLTTILIGTTVVNIGATAIVTEAATAMFGEAGVSAATGVMTVAILLLTEITPKSVAVHNATEVARFVVRPVAWLSLILYPVGRIVTFLSMGMLKILGLKGRSEPYVTEDELKLMLRGAELSGAIAEDEQDMIENVLEIKDTHVREVMTPLVDVVAIDAIATLIDFKNLWETHQYSRVPVFEERIDNIVGIAYAMDMLEYVEEVEKLKEITVKEIAHMPTYFVPDSMSVWNLLREFRIRQVHMAVVLNEYGGTIGIVTLEDVVEEIVGEIFDENDSKEEIQKKTGYIVRQEDGTFHVDANTSIDQLSEELGIKIPEGHQYETVSGFVCESFGYIPEEGAKMLVILEKDYREENGEYQEEGSDRQDDREKTQAYELEILEGNARKVGKVLFKPISSECVDVDDKGVNRLISKKIIKRKKKDCGDSSNSDDDECPDITENGCPAEVLSCSDDNSAELEDASSSSARR</sequence>
<dbReference type="InterPro" id="IPR002550">
    <property type="entry name" value="CNNM"/>
</dbReference>
<dbReference type="SUPFAM" id="SSF54631">
    <property type="entry name" value="CBS-domain pair"/>
    <property type="match status" value="1"/>
</dbReference>
<evidence type="ECO:0000256" key="5">
    <source>
        <dbReference type="ARBA" id="ARBA00023122"/>
    </source>
</evidence>
<feature type="transmembrane region" description="Helical" evidence="10">
    <location>
        <begin position="207"/>
        <end position="226"/>
    </location>
</feature>